<name>A0A1R3L6P7_ASPOF</name>
<protein>
    <submittedName>
        <fullName evidence="1">Uncharacterized protein</fullName>
    </submittedName>
</protein>
<keyword evidence="2" id="KW-1185">Reference proteome</keyword>
<organism evidence="1 2">
    <name type="scientific">Asparagus officinalis</name>
    <name type="common">Garden asparagus</name>
    <dbReference type="NCBI Taxonomy" id="4686"/>
    <lineage>
        <taxon>Eukaryota</taxon>
        <taxon>Viridiplantae</taxon>
        <taxon>Streptophyta</taxon>
        <taxon>Embryophyta</taxon>
        <taxon>Tracheophyta</taxon>
        <taxon>Spermatophyta</taxon>
        <taxon>Magnoliopsida</taxon>
        <taxon>Liliopsida</taxon>
        <taxon>Asparagales</taxon>
        <taxon>Asparagaceae</taxon>
        <taxon>Asparagoideae</taxon>
        <taxon>Asparagus</taxon>
    </lineage>
</organism>
<dbReference type="EMBL" id="KV863613">
    <property type="protein sequence ID" value="ONK55274.1"/>
    <property type="molecule type" value="Genomic_DNA"/>
</dbReference>
<proteinExistence type="predicted"/>
<evidence type="ECO:0000313" key="1">
    <source>
        <dbReference type="EMBL" id="ONK55274.1"/>
    </source>
</evidence>
<evidence type="ECO:0000313" key="2">
    <source>
        <dbReference type="Proteomes" id="UP000243459"/>
    </source>
</evidence>
<dbReference type="AlphaFoldDB" id="A0A1R3L6P7"/>
<gene>
    <name evidence="1" type="ORF">A4U43_UnF5580</name>
</gene>
<dbReference type="Proteomes" id="UP000243459">
    <property type="component" value="Unassembled WGS sequence"/>
</dbReference>
<sequence>MSSSLLHCSSSSMSLRGVVSEAGSGSKLDLVTTSATVGTAGTGGDFSLFEEEYQVQLALTLSASDLDEVEDLDSVQMKAKKRMSLLLACALTNYSKTFLHVEL</sequence>
<dbReference type="Gramene" id="ONK55274">
    <property type="protein sequence ID" value="ONK55274"/>
    <property type="gene ID" value="A4U43_UnF5580"/>
</dbReference>
<accession>A0A1R3L6P7</accession>
<reference evidence="2" key="1">
    <citation type="journal article" date="2017" name="Nat. Commun.">
        <title>The asparagus genome sheds light on the origin and evolution of a young Y chromosome.</title>
        <authorList>
            <person name="Harkess A."/>
            <person name="Zhou J."/>
            <person name="Xu C."/>
            <person name="Bowers J.E."/>
            <person name="Van der Hulst R."/>
            <person name="Ayyampalayam S."/>
            <person name="Mercati F."/>
            <person name="Riccardi P."/>
            <person name="McKain M.R."/>
            <person name="Kakrana A."/>
            <person name="Tang H."/>
            <person name="Ray J."/>
            <person name="Groenendijk J."/>
            <person name="Arikit S."/>
            <person name="Mathioni S.M."/>
            <person name="Nakano M."/>
            <person name="Shan H."/>
            <person name="Telgmann-Rauber A."/>
            <person name="Kanno A."/>
            <person name="Yue Z."/>
            <person name="Chen H."/>
            <person name="Li W."/>
            <person name="Chen Y."/>
            <person name="Xu X."/>
            <person name="Zhang Y."/>
            <person name="Luo S."/>
            <person name="Chen H."/>
            <person name="Gao J."/>
            <person name="Mao Z."/>
            <person name="Pires J.C."/>
            <person name="Luo M."/>
            <person name="Kudrna D."/>
            <person name="Wing R.A."/>
            <person name="Meyers B.C."/>
            <person name="Yi K."/>
            <person name="Kong H."/>
            <person name="Lavrijsen P."/>
            <person name="Sunseri F."/>
            <person name="Falavigna A."/>
            <person name="Ye Y."/>
            <person name="Leebens-Mack J.H."/>
            <person name="Chen G."/>
        </authorList>
    </citation>
    <scope>NUCLEOTIDE SEQUENCE [LARGE SCALE GENOMIC DNA]</scope>
    <source>
        <strain evidence="2">cv. DH0086</strain>
    </source>
</reference>